<dbReference type="Proteomes" id="UP000199754">
    <property type="component" value="Plasmid pSMR1-1"/>
</dbReference>
<keyword evidence="1" id="KW-0614">Plasmid</keyword>
<dbReference type="KEGG" id="spse:SULPSESMR1_04995"/>
<evidence type="ECO:0000313" key="1">
    <source>
        <dbReference type="EMBL" id="ASM74689.1"/>
    </source>
</evidence>
<organism evidence="1 2">
    <name type="scientific">Pseudosulfitobacter pseudonitzschiae</name>
    <dbReference type="NCBI Taxonomy" id="1402135"/>
    <lineage>
        <taxon>Bacteria</taxon>
        <taxon>Pseudomonadati</taxon>
        <taxon>Pseudomonadota</taxon>
        <taxon>Alphaproteobacteria</taxon>
        <taxon>Rhodobacterales</taxon>
        <taxon>Roseobacteraceae</taxon>
        <taxon>Pseudosulfitobacter</taxon>
    </lineage>
</organism>
<protein>
    <submittedName>
        <fullName evidence="1">Uncharacterized protein</fullName>
    </submittedName>
</protein>
<sequence length="169" mass="18673">MSGIRRFTTDYVAVEDRIRLSLERSDGTVRILWLTRPLLNKLAARLIERVDAAVSTDRPLTSGVRQRFVQQAAEASLKPQEPVRPGGSTRQAGVAMLVTSIGLRDGQGVLTVEFKGGDQVLEAAPFTGEALRQWLGVLYKCYCHGGWGGDFWPGWITPDRSLADMARMN</sequence>
<name>A0A221K6R7_9RHOB</name>
<reference evidence="1 2" key="1">
    <citation type="submission" date="2017-07" db="EMBL/GenBank/DDBJ databases">
        <title>Genome Sequence of Sulfitobacter pseudonitzschiae Strain SMR1 Isolated from a culture of the Diatom Skeletonema marinoi.</title>
        <authorList>
            <person name="Topel M."/>
            <person name="Pinder M.I.M."/>
            <person name="Johansson O.N."/>
            <person name="Kourtchenko O."/>
            <person name="Godhe A."/>
            <person name="Clarke A.K."/>
        </authorList>
    </citation>
    <scope>NUCLEOTIDE SEQUENCE [LARGE SCALE GENOMIC DNA]</scope>
    <source>
        <strain evidence="1 2">SMR1</strain>
        <plasmid evidence="1 2">pSMR1-1</plasmid>
    </source>
</reference>
<dbReference type="OrthoDB" id="5731309at2"/>
<gene>
    <name evidence="1" type="ORF">SULPSESMR1_04995</name>
</gene>
<dbReference type="EMBL" id="CP022416">
    <property type="protein sequence ID" value="ASM74689.1"/>
    <property type="molecule type" value="Genomic_DNA"/>
</dbReference>
<proteinExistence type="predicted"/>
<accession>A0A221K6R7</accession>
<dbReference type="RefSeq" id="WP_089422711.1">
    <property type="nucleotide sequence ID" value="NZ_CP022416.1"/>
</dbReference>
<dbReference type="AlphaFoldDB" id="A0A221K6R7"/>
<geneLocation type="plasmid" evidence="1 2">
    <name>pSMR1-1</name>
</geneLocation>
<keyword evidence="2" id="KW-1185">Reference proteome</keyword>
<evidence type="ECO:0000313" key="2">
    <source>
        <dbReference type="Proteomes" id="UP000199754"/>
    </source>
</evidence>